<sequence length="69" mass="7195">MAAGRTSPLEAVERPADWAMSGIVGSAGLEPGLRTLRNGRTLALANEESLVCAGALLLAEGRKACFNWP</sequence>
<dbReference type="EMBL" id="FXYF01000003">
    <property type="protein sequence ID" value="SMX37945.1"/>
    <property type="molecule type" value="Genomic_DNA"/>
</dbReference>
<evidence type="ECO:0000259" key="1">
    <source>
        <dbReference type="Pfam" id="PF02670"/>
    </source>
</evidence>
<keyword evidence="2" id="KW-0413">Isomerase</keyword>
<dbReference type="InterPro" id="IPR036291">
    <property type="entry name" value="NAD(P)-bd_dom_sf"/>
</dbReference>
<proteinExistence type="predicted"/>
<organism evidence="2 3">
    <name type="scientific">Maliponia aquimaris</name>
    <dbReference type="NCBI Taxonomy" id="1673631"/>
    <lineage>
        <taxon>Bacteria</taxon>
        <taxon>Pseudomonadati</taxon>
        <taxon>Pseudomonadota</taxon>
        <taxon>Alphaproteobacteria</taxon>
        <taxon>Rhodobacterales</taxon>
        <taxon>Paracoccaceae</taxon>
        <taxon>Maliponia</taxon>
    </lineage>
</organism>
<dbReference type="AlphaFoldDB" id="A0A238K529"/>
<reference evidence="2 3" key="1">
    <citation type="submission" date="2017-05" db="EMBL/GenBank/DDBJ databases">
        <authorList>
            <person name="Song R."/>
            <person name="Chenine A.L."/>
            <person name="Ruprecht R.M."/>
        </authorList>
    </citation>
    <scope>NUCLEOTIDE SEQUENCE [LARGE SCALE GENOMIC DNA]</scope>
    <source>
        <strain evidence="2 3">CECT 8898</strain>
    </source>
</reference>
<dbReference type="GO" id="GO:0016853">
    <property type="term" value="F:isomerase activity"/>
    <property type="evidence" value="ECO:0007669"/>
    <property type="project" value="UniProtKB-KW"/>
</dbReference>
<dbReference type="Proteomes" id="UP000207598">
    <property type="component" value="Unassembled WGS sequence"/>
</dbReference>
<feature type="domain" description="1-deoxy-D-xylulose 5-phosphate reductoisomerase N-terminal" evidence="1">
    <location>
        <begin position="4"/>
        <end position="54"/>
    </location>
</feature>
<keyword evidence="3" id="KW-1185">Reference proteome</keyword>
<accession>A0A238K529</accession>
<gene>
    <name evidence="2" type="primary">dxr_2</name>
    <name evidence="2" type="ORF">MAA8898_01315</name>
</gene>
<dbReference type="SUPFAM" id="SSF51735">
    <property type="entry name" value="NAD(P)-binding Rossmann-fold domains"/>
    <property type="match status" value="1"/>
</dbReference>
<dbReference type="Pfam" id="PF02670">
    <property type="entry name" value="DXP_reductoisom"/>
    <property type="match status" value="1"/>
</dbReference>
<protein>
    <submittedName>
        <fullName evidence="2">1-deoxy-D-xylulose 5-phosphate reductoisomerase</fullName>
        <ecNumber evidence="2">1.1.1.267</ecNumber>
    </submittedName>
</protein>
<dbReference type="Gene3D" id="3.40.50.720">
    <property type="entry name" value="NAD(P)-binding Rossmann-like Domain"/>
    <property type="match status" value="1"/>
</dbReference>
<keyword evidence="2" id="KW-0560">Oxidoreductase</keyword>
<name>A0A238K529_9RHOB</name>
<dbReference type="GO" id="GO:0030604">
    <property type="term" value="F:1-deoxy-D-xylulose-5-phosphate reductoisomerase activity"/>
    <property type="evidence" value="ECO:0007669"/>
    <property type="project" value="UniProtKB-EC"/>
</dbReference>
<evidence type="ECO:0000313" key="3">
    <source>
        <dbReference type="Proteomes" id="UP000207598"/>
    </source>
</evidence>
<dbReference type="GO" id="GO:0070402">
    <property type="term" value="F:NADPH binding"/>
    <property type="evidence" value="ECO:0007669"/>
    <property type="project" value="InterPro"/>
</dbReference>
<dbReference type="InterPro" id="IPR013512">
    <property type="entry name" value="DXP_reductoisomerase_N"/>
</dbReference>
<evidence type="ECO:0000313" key="2">
    <source>
        <dbReference type="EMBL" id="SMX37945.1"/>
    </source>
</evidence>
<dbReference type="EC" id="1.1.1.267" evidence="2"/>